<feature type="compositionally biased region" description="Low complexity" evidence="1">
    <location>
        <begin position="11"/>
        <end position="20"/>
    </location>
</feature>
<feature type="transmembrane region" description="Helical" evidence="2">
    <location>
        <begin position="26"/>
        <end position="48"/>
    </location>
</feature>
<organism evidence="3 4">
    <name type="scientific">Candidatus Magasanikbacteria bacterium RIFCSPHIGHO2_01_FULL_50_8</name>
    <dbReference type="NCBI Taxonomy" id="1798674"/>
    <lineage>
        <taxon>Bacteria</taxon>
        <taxon>Candidatus Magasanikiibacteriota</taxon>
    </lineage>
</organism>
<dbReference type="SUPFAM" id="SSF50156">
    <property type="entry name" value="PDZ domain-like"/>
    <property type="match status" value="1"/>
</dbReference>
<keyword evidence="2" id="KW-0812">Transmembrane</keyword>
<evidence type="ECO:0000256" key="1">
    <source>
        <dbReference type="SAM" id="MobiDB-lite"/>
    </source>
</evidence>
<evidence type="ECO:0000313" key="4">
    <source>
        <dbReference type="Proteomes" id="UP000176329"/>
    </source>
</evidence>
<keyword evidence="2" id="KW-1133">Transmembrane helix</keyword>
<evidence type="ECO:0000313" key="3">
    <source>
        <dbReference type="EMBL" id="OGH62216.1"/>
    </source>
</evidence>
<proteinExistence type="predicted"/>
<evidence type="ECO:0000256" key="2">
    <source>
        <dbReference type="SAM" id="Phobius"/>
    </source>
</evidence>
<name>A0A1F6LS93_9BACT</name>
<dbReference type="AlphaFoldDB" id="A0A1F6LS93"/>
<reference evidence="3 4" key="1">
    <citation type="journal article" date="2016" name="Nat. Commun.">
        <title>Thousands of microbial genomes shed light on interconnected biogeochemical processes in an aquifer system.</title>
        <authorList>
            <person name="Anantharaman K."/>
            <person name="Brown C.T."/>
            <person name="Hug L.A."/>
            <person name="Sharon I."/>
            <person name="Castelle C.J."/>
            <person name="Probst A.J."/>
            <person name="Thomas B.C."/>
            <person name="Singh A."/>
            <person name="Wilkins M.J."/>
            <person name="Karaoz U."/>
            <person name="Brodie E.L."/>
            <person name="Williams K.H."/>
            <person name="Hubbard S.S."/>
            <person name="Banfield J.F."/>
        </authorList>
    </citation>
    <scope>NUCLEOTIDE SEQUENCE [LARGE SCALE GENOMIC DNA]</scope>
</reference>
<dbReference type="InterPro" id="IPR036034">
    <property type="entry name" value="PDZ_sf"/>
</dbReference>
<comment type="caution">
    <text evidence="3">The sequence shown here is derived from an EMBL/GenBank/DDBJ whole genome shotgun (WGS) entry which is preliminary data.</text>
</comment>
<gene>
    <name evidence="3" type="ORF">A2848_00620</name>
</gene>
<dbReference type="SUPFAM" id="SSF50494">
    <property type="entry name" value="Trypsin-like serine proteases"/>
    <property type="match status" value="1"/>
</dbReference>
<keyword evidence="2" id="KW-0472">Membrane</keyword>
<sequence>MILPPHIPGDATQTTTPAARASRTPYIATTILIAALSGLVAGLAYTAYGPSTRPIISSETRIERTSTETIEERRVKNAQESVAVFYGDKIDQPLATATAITGDGWFITTAAAAAKTKRVIIHPRAMGTVEKIVIDPASHFAFVKTSVRDARLLDSTTLENIPRGSRLAIILAHTAIPVTLQDARACVTDRCPSEFGDRISFAATIVEPLPQFAIDGAPVITTRGELVGIAERRTNNNVIIIPIDQLRAGFESAFARGVANRPTFPVRVTNATRTPVLTLANTLIARGFVVEQSTLSELKEGDIITHINRQPVEASASLFELVSTVYSLGTATLTLERKNAPLEITITLKKI</sequence>
<dbReference type="InterPro" id="IPR009003">
    <property type="entry name" value="Peptidase_S1_PA"/>
</dbReference>
<feature type="region of interest" description="Disordered" evidence="1">
    <location>
        <begin position="1"/>
        <end position="20"/>
    </location>
</feature>
<evidence type="ECO:0008006" key="5">
    <source>
        <dbReference type="Google" id="ProtNLM"/>
    </source>
</evidence>
<accession>A0A1F6LS93</accession>
<dbReference type="Proteomes" id="UP000176329">
    <property type="component" value="Unassembled WGS sequence"/>
</dbReference>
<dbReference type="Gene3D" id="2.30.42.10">
    <property type="match status" value="1"/>
</dbReference>
<protein>
    <recommendedName>
        <fullName evidence="5">PDZ domain-containing protein</fullName>
    </recommendedName>
</protein>
<dbReference type="EMBL" id="MFPV01000017">
    <property type="protein sequence ID" value="OGH62216.1"/>
    <property type="molecule type" value="Genomic_DNA"/>
</dbReference>